<dbReference type="KEGG" id="chg:AXF12_10650"/>
<evidence type="ECO:0000313" key="3">
    <source>
        <dbReference type="Proteomes" id="UP000065822"/>
    </source>
</evidence>
<dbReference type="Proteomes" id="UP000215539">
    <property type="component" value="Chromosome 1"/>
</dbReference>
<gene>
    <name evidence="1" type="ORF">AXF12_10650</name>
    <name evidence="2" type="ORF">SAMEA44541418_02025</name>
</gene>
<reference evidence="2 4" key="2">
    <citation type="submission" date="2017-06" db="EMBL/GenBank/DDBJ databases">
        <authorList>
            <consortium name="Pathogen Informatics"/>
        </authorList>
    </citation>
    <scope>NUCLEOTIDE SEQUENCE [LARGE SCALE GENOMIC DNA]</scope>
    <source>
        <strain evidence="2 4">NCTC12947</strain>
    </source>
</reference>
<dbReference type="RefSeq" id="WP_066430992.1">
    <property type="nucleotide sequence ID" value="NZ_CP014227.1"/>
</dbReference>
<keyword evidence="3" id="KW-1185">Reference proteome</keyword>
<dbReference type="InterPro" id="IPR007438">
    <property type="entry name" value="DUF488"/>
</dbReference>
<evidence type="ECO:0000313" key="1">
    <source>
        <dbReference type="EMBL" id="AMD85932.1"/>
    </source>
</evidence>
<dbReference type="Pfam" id="PF04343">
    <property type="entry name" value="DUF488"/>
    <property type="match status" value="1"/>
</dbReference>
<dbReference type="PANTHER" id="PTHR39337:SF1">
    <property type="entry name" value="BLR5642 PROTEIN"/>
    <property type="match status" value="1"/>
</dbReference>
<reference evidence="1 3" key="1">
    <citation type="submission" date="2016-02" db="EMBL/GenBank/DDBJ databases">
        <authorList>
            <person name="Holder M.E."/>
            <person name="Ajami N.J."/>
            <person name="Petrosino J.F."/>
        </authorList>
    </citation>
    <scope>NUCLEOTIDE SEQUENCE [LARGE SCALE GENOMIC DNA]</scope>
    <source>
        <strain evidence="1 3">CCUG 32990</strain>
    </source>
</reference>
<dbReference type="Proteomes" id="UP000065822">
    <property type="component" value="Chromosome"/>
</dbReference>
<accession>A0AAX2H0G1</accession>
<dbReference type="EMBL" id="CP014227">
    <property type="protein sequence ID" value="AMD85932.1"/>
    <property type="molecule type" value="Genomic_DNA"/>
</dbReference>
<dbReference type="PANTHER" id="PTHR39337">
    <property type="entry name" value="BLR5642 PROTEIN"/>
    <property type="match status" value="1"/>
</dbReference>
<dbReference type="EMBL" id="LT906449">
    <property type="protein sequence ID" value="SNV15230.1"/>
    <property type="molecule type" value="Genomic_DNA"/>
</dbReference>
<sequence length="171" mass="19643">MKIYTIGHSTHTFEELVAMLHSFEVVHLVDIRGLPGSRKCPQFNKETLEVALPKAGIAYTHLRDLGGRRKAVKDSKHTEWRNESFRAYADYMDTEGFVRGIAQLEAIARTEVTAYMCAEAVWWRCHRSMVSDYLKAKGWEVWHITGVGKAEEHPLREVYQQQRAVSSALHN</sequence>
<dbReference type="AlphaFoldDB" id="A0AAX2H0G1"/>
<name>A0AAX2H0G1_9FLAO</name>
<dbReference type="PIRSF" id="PIRSF024492">
    <property type="entry name" value="UCP024492"/>
    <property type="match status" value="1"/>
</dbReference>
<organism evidence="2 4">
    <name type="scientific">Capnocytophaga haemolytica</name>
    <dbReference type="NCBI Taxonomy" id="45243"/>
    <lineage>
        <taxon>Bacteria</taxon>
        <taxon>Pseudomonadati</taxon>
        <taxon>Bacteroidota</taxon>
        <taxon>Flavobacteriia</taxon>
        <taxon>Flavobacteriales</taxon>
        <taxon>Flavobacteriaceae</taxon>
        <taxon>Capnocytophaga</taxon>
    </lineage>
</organism>
<evidence type="ECO:0000313" key="4">
    <source>
        <dbReference type="Proteomes" id="UP000215539"/>
    </source>
</evidence>
<proteinExistence type="predicted"/>
<dbReference type="InterPro" id="IPR014519">
    <property type="entry name" value="UCP024492"/>
</dbReference>
<evidence type="ECO:0000313" key="2">
    <source>
        <dbReference type="EMBL" id="SNV15230.1"/>
    </source>
</evidence>
<protein>
    <submittedName>
        <fullName evidence="1">Fe-S cluster assembly protein HesB</fullName>
    </submittedName>
    <submittedName>
        <fullName evidence="2">Uncharacterized conserved protein</fullName>
    </submittedName>
</protein>